<evidence type="ECO:0000256" key="1">
    <source>
        <dbReference type="SAM" id="Coils"/>
    </source>
</evidence>
<evidence type="ECO:0000256" key="2">
    <source>
        <dbReference type="SAM" id="MobiDB-lite"/>
    </source>
</evidence>
<keyword evidence="1" id="KW-0175">Coiled coil</keyword>
<feature type="region of interest" description="Disordered" evidence="2">
    <location>
        <begin position="40"/>
        <end position="165"/>
    </location>
</feature>
<feature type="compositionally biased region" description="Polar residues" evidence="2">
    <location>
        <begin position="85"/>
        <end position="110"/>
    </location>
</feature>
<name>A0ABR1I0Z3_9HYPO</name>
<feature type="region of interest" description="Disordered" evidence="2">
    <location>
        <begin position="417"/>
        <end position="437"/>
    </location>
</feature>
<dbReference type="EMBL" id="JAZAVK010000062">
    <property type="protein sequence ID" value="KAK7426739.1"/>
    <property type="molecule type" value="Genomic_DNA"/>
</dbReference>
<accession>A0ABR1I0Z3</accession>
<protein>
    <submittedName>
        <fullName evidence="3">Uncharacterized protein</fullName>
    </submittedName>
</protein>
<feature type="region of interest" description="Disordered" evidence="2">
    <location>
        <begin position="524"/>
        <end position="552"/>
    </location>
</feature>
<feature type="region of interest" description="Disordered" evidence="2">
    <location>
        <begin position="324"/>
        <end position="360"/>
    </location>
</feature>
<organism evidence="3 4">
    <name type="scientific">Neonectria magnoliae</name>
    <dbReference type="NCBI Taxonomy" id="2732573"/>
    <lineage>
        <taxon>Eukaryota</taxon>
        <taxon>Fungi</taxon>
        <taxon>Dikarya</taxon>
        <taxon>Ascomycota</taxon>
        <taxon>Pezizomycotina</taxon>
        <taxon>Sordariomycetes</taxon>
        <taxon>Hypocreomycetidae</taxon>
        <taxon>Hypocreales</taxon>
        <taxon>Nectriaceae</taxon>
        <taxon>Neonectria</taxon>
    </lineage>
</organism>
<feature type="coiled-coil region" evidence="1">
    <location>
        <begin position="206"/>
        <end position="272"/>
    </location>
</feature>
<feature type="compositionally biased region" description="Pro residues" evidence="2">
    <location>
        <begin position="426"/>
        <end position="436"/>
    </location>
</feature>
<comment type="caution">
    <text evidence="3">The sequence shown here is derived from an EMBL/GenBank/DDBJ whole genome shotgun (WGS) entry which is preliminary data.</text>
</comment>
<reference evidence="3 4" key="1">
    <citation type="journal article" date="2025" name="Microbiol. Resour. Announc.">
        <title>Draft genome sequences for Neonectria magnoliae and Neonectria punicea, canker pathogens of Liriodendron tulipifera and Acer saccharum in West Virginia.</title>
        <authorList>
            <person name="Petronek H.M."/>
            <person name="Kasson M.T."/>
            <person name="Metheny A.M."/>
            <person name="Stauder C.M."/>
            <person name="Lovett B."/>
            <person name="Lynch S.C."/>
            <person name="Garnas J.R."/>
            <person name="Kasson L.R."/>
            <person name="Stajich J.E."/>
        </authorList>
    </citation>
    <scope>NUCLEOTIDE SEQUENCE [LARGE SCALE GENOMIC DNA]</scope>
    <source>
        <strain evidence="3 4">NRRL 64651</strain>
    </source>
</reference>
<sequence>MAASLRPEPFLPSGTFDSNMALPLNAHLPYGTDFSNATLSSSLPSSASHHQLPPYLMNHHQNPQNHQQHSHQQSQRGRLPPASSFPLQPNDTHPLSLSSLRAAQTASQNHPSKHLRADASINPQKSHNPRNPRNRRTASLSPSRSIPHAINDRGLPPSSTTPLSSVPQYLAGASLSRSVSADAAPPTQQTSLYMVQRLVQQNTLIREAWEAERNYLETNRRRAEEVYQEERAIMDDVREGWDSEKTTMLREIESLKERLHRLEGENSTLKAVTAHSIQISGMVSPLGSQRGGSGDASMESSYFSAPAGHLASRPQIPGVPTSFSLTHASNLPPGLDGASRRPHFRSPGSSRVSPTAQSHPAPFVPMDPRMQPQNSIAKDFLSSPSECSETPVPIIDVQEIDPKLEGIPIKATAVQRSTFSVGGSPPEHPPSAPTSPPLVSALKQTEQRKPLGLRLSSSKEHTLQALNAVESRRLTMHAGHTPNHSLSLFPTVTATEASSIVGMSEGATPIAEIAAVFPIQAEQPDEADDDTLSREPVHSEASAYDTLDHPEPVLDSIDDRPLKGPLMIKNIPAQDEIFWEAVNKKLAPISQGENALPAVMQTTPDDLESIAEPEAMEPTKALDQKPRVLVDQTGGDGSNDSYTNVEDNDCESSNRKDVEKDVPLKFKTTSNFGAPFGAL</sequence>
<feature type="compositionally biased region" description="Low complexity" evidence="2">
    <location>
        <begin position="40"/>
        <end position="75"/>
    </location>
</feature>
<feature type="compositionally biased region" description="Basic residues" evidence="2">
    <location>
        <begin position="127"/>
        <end position="136"/>
    </location>
</feature>
<feature type="region of interest" description="Disordered" evidence="2">
    <location>
        <begin position="616"/>
        <end position="656"/>
    </location>
</feature>
<evidence type="ECO:0000313" key="4">
    <source>
        <dbReference type="Proteomes" id="UP001498421"/>
    </source>
</evidence>
<evidence type="ECO:0000313" key="3">
    <source>
        <dbReference type="EMBL" id="KAK7426739.1"/>
    </source>
</evidence>
<proteinExistence type="predicted"/>
<feature type="compositionally biased region" description="Low complexity" evidence="2">
    <location>
        <begin position="155"/>
        <end position="165"/>
    </location>
</feature>
<feature type="compositionally biased region" description="Polar residues" evidence="2">
    <location>
        <begin position="347"/>
        <end position="358"/>
    </location>
</feature>
<keyword evidence="4" id="KW-1185">Reference proteome</keyword>
<gene>
    <name evidence="3" type="ORF">QQZ08_006775</name>
</gene>
<dbReference type="Proteomes" id="UP001498421">
    <property type="component" value="Unassembled WGS sequence"/>
</dbReference>